<evidence type="ECO:0000256" key="5">
    <source>
        <dbReference type="ARBA" id="ARBA00023049"/>
    </source>
</evidence>
<name>A0A4R5BDT0_9ACTN</name>
<evidence type="ECO:0000313" key="9">
    <source>
        <dbReference type="EMBL" id="TDD81944.1"/>
    </source>
</evidence>
<feature type="domain" description="Peptidase M48" evidence="8">
    <location>
        <begin position="108"/>
        <end position="184"/>
    </location>
</feature>
<dbReference type="PANTHER" id="PTHR34978">
    <property type="entry name" value="POSSIBLE SENSOR-TRANSDUCER PROTEIN BLAR"/>
    <property type="match status" value="1"/>
</dbReference>
<dbReference type="PANTHER" id="PTHR34978:SF3">
    <property type="entry name" value="SLR0241 PROTEIN"/>
    <property type="match status" value="1"/>
</dbReference>
<keyword evidence="5 6" id="KW-0482">Metalloprotease</keyword>
<comment type="cofactor">
    <cofactor evidence="6">
        <name>Zn(2+)</name>
        <dbReference type="ChEBI" id="CHEBI:29105"/>
    </cofactor>
    <text evidence="6">Binds 1 zinc ion per subunit.</text>
</comment>
<comment type="caution">
    <text evidence="9">The sequence shown here is derived from an EMBL/GenBank/DDBJ whole genome shotgun (WGS) entry which is preliminary data.</text>
</comment>
<keyword evidence="7" id="KW-1133">Transmembrane helix</keyword>
<feature type="transmembrane region" description="Helical" evidence="7">
    <location>
        <begin position="34"/>
        <end position="59"/>
    </location>
</feature>
<comment type="similarity">
    <text evidence="6">Belongs to the peptidase M48 family.</text>
</comment>
<dbReference type="InterPro" id="IPR001915">
    <property type="entry name" value="Peptidase_M48"/>
</dbReference>
<proteinExistence type="inferred from homology"/>
<dbReference type="Proteomes" id="UP000295578">
    <property type="component" value="Unassembled WGS sequence"/>
</dbReference>
<organism evidence="9 10">
    <name type="scientific">Actinomadura darangshiensis</name>
    <dbReference type="NCBI Taxonomy" id="705336"/>
    <lineage>
        <taxon>Bacteria</taxon>
        <taxon>Bacillati</taxon>
        <taxon>Actinomycetota</taxon>
        <taxon>Actinomycetes</taxon>
        <taxon>Streptosporangiales</taxon>
        <taxon>Thermomonosporaceae</taxon>
        <taxon>Actinomadura</taxon>
    </lineage>
</organism>
<reference evidence="9 10" key="1">
    <citation type="submission" date="2019-03" db="EMBL/GenBank/DDBJ databases">
        <title>Draft genome sequences of novel Actinobacteria.</title>
        <authorList>
            <person name="Sahin N."/>
            <person name="Ay H."/>
            <person name="Saygin H."/>
        </authorList>
    </citation>
    <scope>NUCLEOTIDE SEQUENCE [LARGE SCALE GENOMIC DNA]</scope>
    <source>
        <strain evidence="9 10">DSM 45941</strain>
    </source>
</reference>
<evidence type="ECO:0000256" key="7">
    <source>
        <dbReference type="SAM" id="Phobius"/>
    </source>
</evidence>
<dbReference type="InterPro" id="IPR052173">
    <property type="entry name" value="Beta-lactam_resp_regulator"/>
</dbReference>
<evidence type="ECO:0000256" key="1">
    <source>
        <dbReference type="ARBA" id="ARBA00022670"/>
    </source>
</evidence>
<accession>A0A4R5BDT0</accession>
<keyword evidence="7" id="KW-0472">Membrane</keyword>
<dbReference type="AlphaFoldDB" id="A0A4R5BDT0"/>
<evidence type="ECO:0000256" key="6">
    <source>
        <dbReference type="RuleBase" id="RU003983"/>
    </source>
</evidence>
<dbReference type="Gene3D" id="3.30.2010.10">
    <property type="entry name" value="Metalloproteases ('zincins'), catalytic domain"/>
    <property type="match status" value="1"/>
</dbReference>
<dbReference type="CDD" id="cd07326">
    <property type="entry name" value="M56_BlaR1_MecR1_like"/>
    <property type="match status" value="1"/>
</dbReference>
<dbReference type="GO" id="GO:0046872">
    <property type="term" value="F:metal ion binding"/>
    <property type="evidence" value="ECO:0007669"/>
    <property type="project" value="UniProtKB-KW"/>
</dbReference>
<dbReference type="EMBL" id="SMKY01000071">
    <property type="protein sequence ID" value="TDD81944.1"/>
    <property type="molecule type" value="Genomic_DNA"/>
</dbReference>
<dbReference type="GO" id="GO:0006508">
    <property type="term" value="P:proteolysis"/>
    <property type="evidence" value="ECO:0007669"/>
    <property type="project" value="UniProtKB-KW"/>
</dbReference>
<evidence type="ECO:0000256" key="2">
    <source>
        <dbReference type="ARBA" id="ARBA00022723"/>
    </source>
</evidence>
<dbReference type="OrthoDB" id="3541294at2"/>
<sequence length="310" mass="31681">MDLDGFLPLVLPAVMACAARPLSGLLPPRTGTWLLTATGVALALASTATLAVLALGGALRLPLIAKLGHLSEHVLHHATETSPALATVAGLALVASLAAAGHAATTHIRALLDGARTARGLPGEGILAVVEDDAADAFALPGRPGRIVVSTGMLAALDPAERDVLLAHEHAHLAGRHHLFRTAAHIAAAVNPLLWPLRGAVTYTTERWADESAAGTDRARAARAIGKAALARNRRPGLSHPSALGIGPALARRGTRPGPLPRRVAALLAPPPPRRGLLVAATVVLVVLSVLSANDGAIDLHQLIEHAQAG</sequence>
<keyword evidence="10" id="KW-1185">Reference proteome</keyword>
<keyword evidence="7" id="KW-0812">Transmembrane</keyword>
<gene>
    <name evidence="9" type="ORF">E1293_17600</name>
</gene>
<keyword evidence="4 6" id="KW-0862">Zinc</keyword>
<evidence type="ECO:0000256" key="4">
    <source>
        <dbReference type="ARBA" id="ARBA00022833"/>
    </source>
</evidence>
<evidence type="ECO:0000259" key="8">
    <source>
        <dbReference type="Pfam" id="PF01435"/>
    </source>
</evidence>
<keyword evidence="1 6" id="KW-0645">Protease</keyword>
<dbReference type="Pfam" id="PF01435">
    <property type="entry name" value="Peptidase_M48"/>
    <property type="match status" value="1"/>
</dbReference>
<keyword evidence="3 6" id="KW-0378">Hydrolase</keyword>
<protein>
    <submittedName>
        <fullName evidence="9">M56 family peptidase</fullName>
    </submittedName>
</protein>
<keyword evidence="2" id="KW-0479">Metal-binding</keyword>
<evidence type="ECO:0000256" key="3">
    <source>
        <dbReference type="ARBA" id="ARBA00022801"/>
    </source>
</evidence>
<evidence type="ECO:0000313" key="10">
    <source>
        <dbReference type="Proteomes" id="UP000295578"/>
    </source>
</evidence>
<dbReference type="GO" id="GO:0004222">
    <property type="term" value="F:metalloendopeptidase activity"/>
    <property type="evidence" value="ECO:0007669"/>
    <property type="project" value="InterPro"/>
</dbReference>